<evidence type="ECO:0000259" key="7">
    <source>
        <dbReference type="Pfam" id="PF08124"/>
    </source>
</evidence>
<evidence type="ECO:0008006" key="10">
    <source>
        <dbReference type="Google" id="ProtNLM"/>
    </source>
</evidence>
<accession>A0A553K0L2</accession>
<dbReference type="GO" id="GO:0030246">
    <property type="term" value="F:carbohydrate binding"/>
    <property type="evidence" value="ECO:0007669"/>
    <property type="project" value="InterPro"/>
</dbReference>
<dbReference type="GO" id="GO:0005576">
    <property type="term" value="C:extracellular region"/>
    <property type="evidence" value="ECO:0007669"/>
    <property type="project" value="InterPro"/>
</dbReference>
<comment type="similarity">
    <text evidence="1">Belongs to the polysaccharide lyase 8 family.</text>
</comment>
<evidence type="ECO:0000259" key="5">
    <source>
        <dbReference type="Pfam" id="PF02278"/>
    </source>
</evidence>
<proteinExistence type="inferred from homology"/>
<dbReference type="Gene3D" id="2.70.98.10">
    <property type="match status" value="1"/>
</dbReference>
<dbReference type="Gene3D" id="2.60.220.10">
    <property type="entry name" value="Polysaccharide lyase family 8-like, C-terminal"/>
    <property type="match status" value="1"/>
</dbReference>
<dbReference type="InterPro" id="IPR008929">
    <property type="entry name" value="Chondroitin_lyas"/>
</dbReference>
<dbReference type="InterPro" id="IPR004103">
    <property type="entry name" value="Lyase_8_C"/>
</dbReference>
<organism evidence="8 9">
    <name type="scientific">Tessaracoccus rhinocerotis</name>
    <dbReference type="NCBI Taxonomy" id="1689449"/>
    <lineage>
        <taxon>Bacteria</taxon>
        <taxon>Bacillati</taxon>
        <taxon>Actinomycetota</taxon>
        <taxon>Actinomycetes</taxon>
        <taxon>Propionibacteriales</taxon>
        <taxon>Propionibacteriaceae</taxon>
        <taxon>Tessaracoccus</taxon>
    </lineage>
</organism>
<evidence type="ECO:0000313" key="8">
    <source>
        <dbReference type="EMBL" id="TRY18240.1"/>
    </source>
</evidence>
<keyword evidence="3" id="KW-0456">Lyase</keyword>
<dbReference type="PANTHER" id="PTHR38481:SF1">
    <property type="entry name" value="HYALURONATE LYASE"/>
    <property type="match status" value="1"/>
</dbReference>
<dbReference type="InterPro" id="IPR012970">
    <property type="entry name" value="Lyase_8_alpha_N"/>
</dbReference>
<dbReference type="InterPro" id="IPR014718">
    <property type="entry name" value="GH-type_carb-bd"/>
</dbReference>
<evidence type="ECO:0000313" key="9">
    <source>
        <dbReference type="Proteomes" id="UP000317638"/>
    </source>
</evidence>
<feature type="domain" description="Polysaccharide lyase 8 N-terminal alpha-helical" evidence="7">
    <location>
        <begin position="106"/>
        <end position="381"/>
    </location>
</feature>
<dbReference type="InterPro" id="IPR011071">
    <property type="entry name" value="Lyase_8-like_C"/>
</dbReference>
<dbReference type="GO" id="GO:0016837">
    <property type="term" value="F:carbon-oxygen lyase activity, acting on polysaccharides"/>
    <property type="evidence" value="ECO:0007669"/>
    <property type="project" value="UniProtKB-ARBA"/>
</dbReference>
<dbReference type="SUPFAM" id="SSF48230">
    <property type="entry name" value="Chondroitin AC/alginate lyase"/>
    <property type="match status" value="1"/>
</dbReference>
<dbReference type="AlphaFoldDB" id="A0A553K0L2"/>
<evidence type="ECO:0000256" key="3">
    <source>
        <dbReference type="ARBA" id="ARBA00023239"/>
    </source>
</evidence>
<dbReference type="InterPro" id="IPR006311">
    <property type="entry name" value="TAT_signal"/>
</dbReference>
<reference evidence="8 9" key="1">
    <citation type="submission" date="2019-07" db="EMBL/GenBank/DDBJ databases">
        <authorList>
            <person name="Zhou L.-Y."/>
        </authorList>
    </citation>
    <scope>NUCLEOTIDE SEQUENCE [LARGE SCALE GENOMIC DNA]</scope>
    <source>
        <strain evidence="8 9">YIM 101269</strain>
    </source>
</reference>
<dbReference type="InterPro" id="IPR011013">
    <property type="entry name" value="Gal_mutarotase_sf_dom"/>
</dbReference>
<keyword evidence="9" id="KW-1185">Reference proteome</keyword>
<sequence>MSGFSRRALFGLAGAAGVGHAVLRFSRPVAADPGDLPLLLQNFRSVHAGTATSNQSAAAAPRIALIEADGERYLSRLRPPSQWEQYSGVINDVRLGLENSSNGAVASGRLTSTFRVLCTLALATAAPGAQWFGDTAKQDQLIAALRWVVENYYSAQGNPYTGTGDTYGDWWDWEIGSPNEITRTLAHLYDRILLVDPGLVDLCVTMMDSHLLYVPRFHSGANRADISLNYLVQGALTADAPRVSEGLAAFLTVTQVVDPVAPVDGITDGFYPDGSFLQHVDVPYTGAYGKNLLTRLTQLVAVTAGTSLIGVSGLPSAAHGWVQNSFAPVTYEGHLLELVKGRIAARTNVGYEDAHILVEAFTQLAASLPTAQGEALRAYIKHIAQTSDETIEVATFVSPLAIAAFDALMTDAALVPEDPFFESGHKPFNSMERSVHGRPGYRFAIARSSSRIAKYETLSGANPRPWFQGEGAYYLYLSGQDQTQAYGGEYLHVVHPTKLAGVTAQVGEERAQSGNSPWATNDHSAGADVDGYGTASQQLGHEFNLTYLNPEGVKSWYMFDEEIVVLGADLSEPAGRDLITSVDTRISPAGSSPVFNWVDGDGFPGTGGTTGSVLQYARWSEPVAGGAVGYVFLNASPVSIESGAVSVTGPDLTRVVSNVSFLHAGDQPTSLAYAIVPNADEPDLEGYQDGRLVILANDASVQGVTHTGLGVTMLNFFSSSNAGVFESDGPASAVFARRSDGTIGVGISEPTFVGSSLTLRLSEPGIQLVSAEPGVTVSISGNVTEITLDTDGAAGRVFRLELLDLAHSLTSVEAGLSSAIELGSISASAVPRLRAALQVARTSWEAGRGRPMYLALLRFSRFVDEPRSATAGGEVHLRPLRELATRVVAAVKQTGQIR</sequence>
<dbReference type="GO" id="GO:0005975">
    <property type="term" value="P:carbohydrate metabolic process"/>
    <property type="evidence" value="ECO:0007669"/>
    <property type="project" value="InterPro"/>
</dbReference>
<dbReference type="Proteomes" id="UP000317638">
    <property type="component" value="Unassembled WGS sequence"/>
</dbReference>
<dbReference type="SUPFAM" id="SSF74650">
    <property type="entry name" value="Galactose mutarotase-like"/>
    <property type="match status" value="1"/>
</dbReference>
<feature type="active site" evidence="4">
    <location>
        <position position="279"/>
    </location>
</feature>
<feature type="active site" evidence="4">
    <location>
        <position position="342"/>
    </location>
</feature>
<dbReference type="Pfam" id="PF02884">
    <property type="entry name" value="Lyase_8_C"/>
    <property type="match status" value="1"/>
</dbReference>
<dbReference type="Gene3D" id="1.50.10.100">
    <property type="entry name" value="Chondroitin AC/alginate lyase"/>
    <property type="match status" value="1"/>
</dbReference>
<feature type="domain" description="Polysaccharide lyase family 8 central" evidence="5">
    <location>
        <begin position="425"/>
        <end position="679"/>
    </location>
</feature>
<dbReference type="PROSITE" id="PS51318">
    <property type="entry name" value="TAT"/>
    <property type="match status" value="1"/>
</dbReference>
<comment type="caution">
    <text evidence="8">The sequence shown here is derived from an EMBL/GenBank/DDBJ whole genome shotgun (WGS) entry which is preliminary data.</text>
</comment>
<dbReference type="PANTHER" id="PTHR38481">
    <property type="entry name" value="HYALURONATE LYASE"/>
    <property type="match status" value="1"/>
</dbReference>
<keyword evidence="2" id="KW-0732">Signal</keyword>
<feature type="active site" evidence="4">
    <location>
        <position position="288"/>
    </location>
</feature>
<evidence type="ECO:0000259" key="6">
    <source>
        <dbReference type="Pfam" id="PF02884"/>
    </source>
</evidence>
<dbReference type="SUPFAM" id="SSF49863">
    <property type="entry name" value="Hyaluronate lyase-like, C-terminal domain"/>
    <property type="match status" value="1"/>
</dbReference>
<evidence type="ECO:0000256" key="4">
    <source>
        <dbReference type="PIRSR" id="PIRSR638970-1"/>
    </source>
</evidence>
<name>A0A553K0L2_9ACTN</name>
<evidence type="ECO:0000256" key="2">
    <source>
        <dbReference type="ARBA" id="ARBA00022729"/>
    </source>
</evidence>
<evidence type="ECO:0000256" key="1">
    <source>
        <dbReference type="ARBA" id="ARBA00006699"/>
    </source>
</evidence>
<dbReference type="Pfam" id="PF02278">
    <property type="entry name" value="Lyase_8"/>
    <property type="match status" value="1"/>
</dbReference>
<gene>
    <name evidence="8" type="ORF">FOJ82_09375</name>
</gene>
<dbReference type="InterPro" id="IPR003159">
    <property type="entry name" value="Lyase_8_central_dom"/>
</dbReference>
<feature type="domain" description="Polysaccharide lyase family 8 C-terminal" evidence="6">
    <location>
        <begin position="694"/>
        <end position="757"/>
    </location>
</feature>
<protein>
    <recommendedName>
        <fullName evidence="10">Polysaccharide lyase 8 family protein</fullName>
    </recommendedName>
</protein>
<dbReference type="Pfam" id="PF08124">
    <property type="entry name" value="Lyase_8_N"/>
    <property type="match status" value="1"/>
</dbReference>
<dbReference type="OrthoDB" id="6636047at2"/>
<dbReference type="EMBL" id="VKKG01000003">
    <property type="protein sequence ID" value="TRY18240.1"/>
    <property type="molecule type" value="Genomic_DNA"/>
</dbReference>
<dbReference type="InterPro" id="IPR038970">
    <property type="entry name" value="Lyase_8"/>
</dbReference>